<name>A0ABZ0Y5M4_9BURK</name>
<gene>
    <name evidence="1" type="ORF">SR858_13650</name>
</gene>
<sequence length="203" mass="22543">MSDTPTIPQPPARLILEVRFDVDQQSGQLSYRLLPDPLFPPEPDPNPRRGGYANALYFKAGEQVTVQVVGGGDKVDKKPGFVSFQILDCTIITKPQVVRRDKGVRTEYAPPSPFSQALSASYPLALDFSTHITVDEENYFELTQNWKQTLDVAYSPGLWELSMVLTVRIVRGVGEVDEVRVFSFDPEAEVGGVGTMPTLPRFP</sequence>
<dbReference type="RefSeq" id="WP_019924326.1">
    <property type="nucleotide sequence ID" value="NZ_CP140152.1"/>
</dbReference>
<evidence type="ECO:0000313" key="1">
    <source>
        <dbReference type="EMBL" id="WQH07335.1"/>
    </source>
</evidence>
<dbReference type="GeneID" id="43165869"/>
<organism evidence="1 2">
    <name type="scientific">Duganella zoogloeoides</name>
    <dbReference type="NCBI Taxonomy" id="75659"/>
    <lineage>
        <taxon>Bacteria</taxon>
        <taxon>Pseudomonadati</taxon>
        <taxon>Pseudomonadota</taxon>
        <taxon>Betaproteobacteria</taxon>
        <taxon>Burkholderiales</taxon>
        <taxon>Oxalobacteraceae</taxon>
        <taxon>Telluria group</taxon>
        <taxon>Duganella</taxon>
    </lineage>
</organism>
<dbReference type="Proteomes" id="UP001326110">
    <property type="component" value="Chromosome"/>
</dbReference>
<keyword evidence="2" id="KW-1185">Reference proteome</keyword>
<reference evidence="1 2" key="1">
    <citation type="submission" date="2023-11" db="EMBL/GenBank/DDBJ databases">
        <title>MicrobeMod: A computational toolkit for identifying prokaryotic methylation and restriction-modification with nanopore sequencing.</title>
        <authorList>
            <person name="Crits-Christoph A."/>
            <person name="Kang S.C."/>
            <person name="Lee H."/>
            <person name="Ostrov N."/>
        </authorList>
    </citation>
    <scope>NUCLEOTIDE SEQUENCE [LARGE SCALE GENOMIC DNA]</scope>
    <source>
        <strain evidence="1 2">ATCC 25935</strain>
    </source>
</reference>
<dbReference type="EMBL" id="CP140152">
    <property type="protein sequence ID" value="WQH07335.1"/>
    <property type="molecule type" value="Genomic_DNA"/>
</dbReference>
<evidence type="ECO:0000313" key="2">
    <source>
        <dbReference type="Proteomes" id="UP001326110"/>
    </source>
</evidence>
<evidence type="ECO:0008006" key="3">
    <source>
        <dbReference type="Google" id="ProtNLM"/>
    </source>
</evidence>
<proteinExistence type="predicted"/>
<accession>A0ABZ0Y5M4</accession>
<protein>
    <recommendedName>
        <fullName evidence="3">DUF1833 domain-containing protein</fullName>
    </recommendedName>
</protein>